<name>A0A6A6AWJ3_9PEZI</name>
<accession>A0A6A6AWJ3</accession>
<sequence length="74" mass="7937">MARWMVVSSSSSPSSLVIACTRYRIFVLVVGALKTYTSPGINPIFSINRCSSVTGTVALNKTMCASTLVNLCNF</sequence>
<proteinExistence type="predicted"/>
<dbReference type="RefSeq" id="XP_033391808.1">
    <property type="nucleotide sequence ID" value="XM_033545441.1"/>
</dbReference>
<dbReference type="EMBL" id="ML995535">
    <property type="protein sequence ID" value="KAF2136090.1"/>
    <property type="molecule type" value="Genomic_DNA"/>
</dbReference>
<evidence type="ECO:0000313" key="1">
    <source>
        <dbReference type="EMBL" id="KAF2136090.1"/>
    </source>
</evidence>
<organism evidence="1 2">
    <name type="scientific">Aplosporella prunicola CBS 121167</name>
    <dbReference type="NCBI Taxonomy" id="1176127"/>
    <lineage>
        <taxon>Eukaryota</taxon>
        <taxon>Fungi</taxon>
        <taxon>Dikarya</taxon>
        <taxon>Ascomycota</taxon>
        <taxon>Pezizomycotina</taxon>
        <taxon>Dothideomycetes</taxon>
        <taxon>Dothideomycetes incertae sedis</taxon>
        <taxon>Botryosphaeriales</taxon>
        <taxon>Aplosporellaceae</taxon>
        <taxon>Aplosporella</taxon>
    </lineage>
</organism>
<evidence type="ECO:0000313" key="2">
    <source>
        <dbReference type="Proteomes" id="UP000799438"/>
    </source>
</evidence>
<dbReference type="GeneID" id="54302949"/>
<keyword evidence="2" id="KW-1185">Reference proteome</keyword>
<protein>
    <submittedName>
        <fullName evidence="1">Uncharacterized protein</fullName>
    </submittedName>
</protein>
<dbReference type="PROSITE" id="PS51257">
    <property type="entry name" value="PROKAR_LIPOPROTEIN"/>
    <property type="match status" value="1"/>
</dbReference>
<gene>
    <name evidence="1" type="ORF">K452DRAFT_345045</name>
</gene>
<dbReference type="AlphaFoldDB" id="A0A6A6AWJ3"/>
<dbReference type="Proteomes" id="UP000799438">
    <property type="component" value="Unassembled WGS sequence"/>
</dbReference>
<reference evidence="1" key="1">
    <citation type="journal article" date="2020" name="Stud. Mycol.">
        <title>101 Dothideomycetes genomes: a test case for predicting lifestyles and emergence of pathogens.</title>
        <authorList>
            <person name="Haridas S."/>
            <person name="Albert R."/>
            <person name="Binder M."/>
            <person name="Bloem J."/>
            <person name="Labutti K."/>
            <person name="Salamov A."/>
            <person name="Andreopoulos B."/>
            <person name="Baker S."/>
            <person name="Barry K."/>
            <person name="Bills G."/>
            <person name="Bluhm B."/>
            <person name="Cannon C."/>
            <person name="Castanera R."/>
            <person name="Culley D."/>
            <person name="Daum C."/>
            <person name="Ezra D."/>
            <person name="Gonzalez J."/>
            <person name="Henrissat B."/>
            <person name="Kuo A."/>
            <person name="Liang C."/>
            <person name="Lipzen A."/>
            <person name="Lutzoni F."/>
            <person name="Magnuson J."/>
            <person name="Mondo S."/>
            <person name="Nolan M."/>
            <person name="Ohm R."/>
            <person name="Pangilinan J."/>
            <person name="Park H.-J."/>
            <person name="Ramirez L."/>
            <person name="Alfaro M."/>
            <person name="Sun H."/>
            <person name="Tritt A."/>
            <person name="Yoshinaga Y."/>
            <person name="Zwiers L.-H."/>
            <person name="Turgeon B."/>
            <person name="Goodwin S."/>
            <person name="Spatafora J."/>
            <person name="Crous P."/>
            <person name="Grigoriev I."/>
        </authorList>
    </citation>
    <scope>NUCLEOTIDE SEQUENCE</scope>
    <source>
        <strain evidence="1">CBS 121167</strain>
    </source>
</reference>